<name>A0A0F9EQA2_9ZZZZ</name>
<comment type="caution">
    <text evidence="1">The sequence shown here is derived from an EMBL/GenBank/DDBJ whole genome shotgun (WGS) entry which is preliminary data.</text>
</comment>
<dbReference type="Gene3D" id="3.30.450.90">
    <property type="match status" value="1"/>
</dbReference>
<organism evidence="1">
    <name type="scientific">marine sediment metagenome</name>
    <dbReference type="NCBI Taxonomy" id="412755"/>
    <lineage>
        <taxon>unclassified sequences</taxon>
        <taxon>metagenomes</taxon>
        <taxon>ecological metagenomes</taxon>
    </lineage>
</organism>
<reference evidence="1" key="1">
    <citation type="journal article" date="2015" name="Nature">
        <title>Complex archaea that bridge the gap between prokaryotes and eukaryotes.</title>
        <authorList>
            <person name="Spang A."/>
            <person name="Saw J.H."/>
            <person name="Jorgensen S.L."/>
            <person name="Zaremba-Niedzwiedzka K."/>
            <person name="Martijn J."/>
            <person name="Lind A.E."/>
            <person name="van Eijk R."/>
            <person name="Schleper C."/>
            <person name="Guy L."/>
            <person name="Ettema T.J."/>
        </authorList>
    </citation>
    <scope>NUCLEOTIDE SEQUENCE</scope>
</reference>
<dbReference type="EMBL" id="LAZR01026533">
    <property type="protein sequence ID" value="KKL68431.1"/>
    <property type="molecule type" value="Genomic_DNA"/>
</dbReference>
<feature type="non-terminal residue" evidence="1">
    <location>
        <position position="46"/>
    </location>
</feature>
<evidence type="ECO:0008006" key="2">
    <source>
        <dbReference type="Google" id="ProtNLM"/>
    </source>
</evidence>
<dbReference type="AlphaFoldDB" id="A0A0F9EQA2"/>
<sequence length="46" mass="5097">MLEMKELLKMVVEKGASDLHITEATPPVLRIDGELVFTNLKKLSSA</sequence>
<evidence type="ECO:0000313" key="1">
    <source>
        <dbReference type="EMBL" id="KKL68431.1"/>
    </source>
</evidence>
<gene>
    <name evidence="1" type="ORF">LCGC14_2125070</name>
</gene>
<accession>A0A0F9EQA2</accession>
<protein>
    <recommendedName>
        <fullName evidence="2">Type IV pili twitching motility protein PilT</fullName>
    </recommendedName>
</protein>
<proteinExistence type="predicted"/>